<dbReference type="InterPro" id="IPR016181">
    <property type="entry name" value="Acyl_CoA_acyltransferase"/>
</dbReference>
<evidence type="ECO:0000313" key="2">
    <source>
        <dbReference type="EMBL" id="GGX69607.1"/>
    </source>
</evidence>
<gene>
    <name evidence="2" type="ORF">GCM10010358_25130</name>
</gene>
<dbReference type="CDD" id="cd04301">
    <property type="entry name" value="NAT_SF"/>
    <property type="match status" value="1"/>
</dbReference>
<dbReference type="Gene3D" id="3.40.630.30">
    <property type="match status" value="1"/>
</dbReference>
<evidence type="ECO:0000313" key="3">
    <source>
        <dbReference type="Proteomes" id="UP000619244"/>
    </source>
</evidence>
<feature type="domain" description="N-acetyltransferase" evidence="1">
    <location>
        <begin position="25"/>
        <end position="176"/>
    </location>
</feature>
<dbReference type="GO" id="GO:0016747">
    <property type="term" value="F:acyltransferase activity, transferring groups other than amino-acyl groups"/>
    <property type="evidence" value="ECO:0007669"/>
    <property type="project" value="InterPro"/>
</dbReference>
<comment type="caution">
    <text evidence="2">The sequence shown here is derived from an EMBL/GenBank/DDBJ whole genome shotgun (WGS) entry which is preliminary data.</text>
</comment>
<sequence length="176" mass="19460">MRVVEHRSLRRIRRDLRVATACCPVRHRPVTRRALEGAGFTGRDLWRCMRVPLPVAELPHSAHLTVDKCVDPPGKRLELREEEEPVAEATIGRPVAGTGVLWWISVVPAARGRGLGTALLGSALDLLTGLGARDAILYVDDAPADDPERDRTAANGMYDRAGFTEVDRLHSFTRRP</sequence>
<keyword evidence="3" id="KW-1185">Reference proteome</keyword>
<dbReference type="Pfam" id="PF00583">
    <property type="entry name" value="Acetyltransf_1"/>
    <property type="match status" value="1"/>
</dbReference>
<reference evidence="2" key="1">
    <citation type="journal article" date="2014" name="Int. J. Syst. Evol. Microbiol.">
        <title>Complete genome sequence of Corynebacterium casei LMG S-19264T (=DSM 44701T), isolated from a smear-ripened cheese.</title>
        <authorList>
            <consortium name="US DOE Joint Genome Institute (JGI-PGF)"/>
            <person name="Walter F."/>
            <person name="Albersmeier A."/>
            <person name="Kalinowski J."/>
            <person name="Ruckert C."/>
        </authorList>
    </citation>
    <scope>NUCLEOTIDE SEQUENCE</scope>
    <source>
        <strain evidence="2">JCM 4790</strain>
    </source>
</reference>
<dbReference type="PROSITE" id="PS51186">
    <property type="entry name" value="GNAT"/>
    <property type="match status" value="1"/>
</dbReference>
<dbReference type="EMBL" id="BMVU01000008">
    <property type="protein sequence ID" value="GGX69607.1"/>
    <property type="molecule type" value="Genomic_DNA"/>
</dbReference>
<dbReference type="InterPro" id="IPR000182">
    <property type="entry name" value="GNAT_dom"/>
</dbReference>
<dbReference type="Proteomes" id="UP000619244">
    <property type="component" value="Unassembled WGS sequence"/>
</dbReference>
<dbReference type="SUPFAM" id="SSF55729">
    <property type="entry name" value="Acyl-CoA N-acyltransferases (Nat)"/>
    <property type="match status" value="1"/>
</dbReference>
<accession>A0A918KN98</accession>
<dbReference type="AlphaFoldDB" id="A0A918KN98"/>
<evidence type="ECO:0000259" key="1">
    <source>
        <dbReference type="PROSITE" id="PS51186"/>
    </source>
</evidence>
<protein>
    <recommendedName>
        <fullName evidence="1">N-acetyltransferase domain-containing protein</fullName>
    </recommendedName>
</protein>
<reference evidence="2" key="2">
    <citation type="submission" date="2020-09" db="EMBL/GenBank/DDBJ databases">
        <authorList>
            <person name="Sun Q."/>
            <person name="Ohkuma M."/>
        </authorList>
    </citation>
    <scope>NUCLEOTIDE SEQUENCE</scope>
    <source>
        <strain evidence="2">JCM 4790</strain>
    </source>
</reference>
<proteinExistence type="predicted"/>
<organism evidence="2 3">
    <name type="scientific">Streptomyces minutiscleroticus</name>
    <dbReference type="NCBI Taxonomy" id="68238"/>
    <lineage>
        <taxon>Bacteria</taxon>
        <taxon>Bacillati</taxon>
        <taxon>Actinomycetota</taxon>
        <taxon>Actinomycetes</taxon>
        <taxon>Kitasatosporales</taxon>
        <taxon>Streptomycetaceae</taxon>
        <taxon>Streptomyces</taxon>
    </lineage>
</organism>
<name>A0A918KN98_9ACTN</name>